<dbReference type="Pfam" id="PF19054">
    <property type="entry name" value="DUF5753"/>
    <property type="match status" value="1"/>
</dbReference>
<keyword evidence="4" id="KW-1185">Reference proteome</keyword>
<feature type="region of interest" description="Disordered" evidence="1">
    <location>
        <begin position="1"/>
        <end position="29"/>
    </location>
</feature>
<feature type="domain" description="HTH cro/C1-type" evidence="2">
    <location>
        <begin position="38"/>
        <end position="93"/>
    </location>
</feature>
<feature type="compositionally biased region" description="Polar residues" evidence="1">
    <location>
        <begin position="7"/>
        <end position="18"/>
    </location>
</feature>
<evidence type="ECO:0000313" key="3">
    <source>
        <dbReference type="EMBL" id="GAA2679290.1"/>
    </source>
</evidence>
<accession>A0ABN3SKE7</accession>
<dbReference type="Proteomes" id="UP001500994">
    <property type="component" value="Unassembled WGS sequence"/>
</dbReference>
<evidence type="ECO:0000256" key="1">
    <source>
        <dbReference type="SAM" id="MobiDB-lite"/>
    </source>
</evidence>
<dbReference type="EMBL" id="BAAARK010000024">
    <property type="protein sequence ID" value="GAA2679290.1"/>
    <property type="molecule type" value="Genomic_DNA"/>
</dbReference>
<dbReference type="Gene3D" id="1.10.260.40">
    <property type="entry name" value="lambda repressor-like DNA-binding domains"/>
    <property type="match status" value="1"/>
</dbReference>
<dbReference type="InterPro" id="IPR001387">
    <property type="entry name" value="Cro/C1-type_HTH"/>
</dbReference>
<protein>
    <submittedName>
        <fullName evidence="3">Helix-turn-helix transcriptional regulator</fullName>
    </submittedName>
</protein>
<dbReference type="InterPro" id="IPR010982">
    <property type="entry name" value="Lambda_DNA-bd_dom_sf"/>
</dbReference>
<dbReference type="Pfam" id="PF13560">
    <property type="entry name" value="HTH_31"/>
    <property type="match status" value="1"/>
</dbReference>
<organism evidence="3 4">
    <name type="scientific">Streptomyces lunalinharesii</name>
    <dbReference type="NCBI Taxonomy" id="333384"/>
    <lineage>
        <taxon>Bacteria</taxon>
        <taxon>Bacillati</taxon>
        <taxon>Actinomycetota</taxon>
        <taxon>Actinomycetes</taxon>
        <taxon>Kitasatosporales</taxon>
        <taxon>Streptomycetaceae</taxon>
        <taxon>Streptomyces</taxon>
    </lineage>
</organism>
<gene>
    <name evidence="3" type="ORF">GCM10009864_59300</name>
</gene>
<comment type="caution">
    <text evidence="3">The sequence shown here is derived from an EMBL/GenBank/DDBJ whole genome shotgun (WGS) entry which is preliminary data.</text>
</comment>
<evidence type="ECO:0000313" key="4">
    <source>
        <dbReference type="Proteomes" id="UP001500994"/>
    </source>
</evidence>
<dbReference type="SMART" id="SM00530">
    <property type="entry name" value="HTH_XRE"/>
    <property type="match status" value="1"/>
</dbReference>
<evidence type="ECO:0000259" key="2">
    <source>
        <dbReference type="PROSITE" id="PS50943"/>
    </source>
</evidence>
<name>A0ABN3SKE7_9ACTN</name>
<dbReference type="CDD" id="cd00093">
    <property type="entry name" value="HTH_XRE"/>
    <property type="match status" value="1"/>
</dbReference>
<dbReference type="PROSITE" id="PS50943">
    <property type="entry name" value="HTH_CROC1"/>
    <property type="match status" value="1"/>
</dbReference>
<dbReference type="RefSeq" id="WP_344581692.1">
    <property type="nucleotide sequence ID" value="NZ_BAAARK010000024.1"/>
</dbReference>
<reference evidence="3 4" key="1">
    <citation type="journal article" date="2019" name="Int. J. Syst. Evol. Microbiol.">
        <title>The Global Catalogue of Microorganisms (GCM) 10K type strain sequencing project: providing services to taxonomists for standard genome sequencing and annotation.</title>
        <authorList>
            <consortium name="The Broad Institute Genomics Platform"/>
            <consortium name="The Broad Institute Genome Sequencing Center for Infectious Disease"/>
            <person name="Wu L."/>
            <person name="Ma J."/>
        </authorList>
    </citation>
    <scope>NUCLEOTIDE SEQUENCE [LARGE SCALE GENOMIC DNA]</scope>
    <source>
        <strain evidence="3 4">JCM 16374</strain>
    </source>
</reference>
<dbReference type="InterPro" id="IPR043917">
    <property type="entry name" value="DUF5753"/>
</dbReference>
<dbReference type="SUPFAM" id="SSF47413">
    <property type="entry name" value="lambda repressor-like DNA-binding domains"/>
    <property type="match status" value="1"/>
</dbReference>
<sequence length="312" mass="35095">MPADPTAQVSPLAQGTPSSHDEDDDNPFVAGKVLGAHLRHLRRSKGLGLKDVAPQIRASVSKISRMERGESPPREKDVLDLVCYYGVTDPDQLGEILELLRQSKTQTWLHQYSDITPGWLRRLIGLEDSATEIRAYEVNLVPGLLQTSGYTRAIIKAARPHDTEEEIQRRLELRAIRQRIVERATPPRLTFLLDQSILLRPIGGPEVIRQQLQHLRRLADEGRVSIQIVTFDKGASLGPGAPVTHMSFPAHGPSELIYLEHINSALYLSKRADVESYRHVLDELMYVAESRKSSRALLDEAIERFSDQSRPK</sequence>
<proteinExistence type="predicted"/>